<dbReference type="InterPro" id="IPR035957">
    <property type="entry name" value="Crust_neurohorm_sf"/>
</dbReference>
<comment type="similarity">
    <text evidence="1">Belongs to the arthropod CHH/MIH/GIH/VIH hormone family.</text>
</comment>
<evidence type="ECO:0000256" key="2">
    <source>
        <dbReference type="ARBA" id="ARBA00023157"/>
    </source>
</evidence>
<dbReference type="GO" id="GO:0005576">
    <property type="term" value="C:extracellular region"/>
    <property type="evidence" value="ECO:0007669"/>
    <property type="project" value="InterPro"/>
</dbReference>
<keyword evidence="5" id="KW-1185">Reference proteome</keyword>
<proteinExistence type="inferred from homology"/>
<feature type="signal peptide" evidence="4">
    <location>
        <begin position="1"/>
        <end position="29"/>
    </location>
</feature>
<dbReference type="Pfam" id="PF01147">
    <property type="entry name" value="Crust_neurohorm"/>
    <property type="match status" value="1"/>
</dbReference>
<feature type="disulfide bond" evidence="3">
    <location>
        <begin position="64"/>
        <end position="82"/>
    </location>
</feature>
<organism evidence="5 6">
    <name type="scientific">Steinernema glaseri</name>
    <dbReference type="NCBI Taxonomy" id="37863"/>
    <lineage>
        <taxon>Eukaryota</taxon>
        <taxon>Metazoa</taxon>
        <taxon>Ecdysozoa</taxon>
        <taxon>Nematoda</taxon>
        <taxon>Chromadorea</taxon>
        <taxon>Rhabditida</taxon>
        <taxon>Tylenchina</taxon>
        <taxon>Panagrolaimomorpha</taxon>
        <taxon>Strongyloidoidea</taxon>
        <taxon>Steinernematidae</taxon>
        <taxon>Steinernema</taxon>
    </lineage>
</organism>
<dbReference type="InterPro" id="IPR018251">
    <property type="entry name" value="Crust_neurhormone_CS"/>
</dbReference>
<evidence type="ECO:0000256" key="4">
    <source>
        <dbReference type="SAM" id="SignalP"/>
    </source>
</evidence>
<evidence type="ECO:0000256" key="1">
    <source>
        <dbReference type="ARBA" id="ARBA00005447"/>
    </source>
</evidence>
<dbReference type="SUPFAM" id="SSF81778">
    <property type="entry name" value="Crustacean CHH/MIH/GIH neurohormone"/>
    <property type="match status" value="1"/>
</dbReference>
<dbReference type="AlphaFoldDB" id="A0A1I7ZKZ8"/>
<dbReference type="PROSITE" id="PS01250">
    <property type="entry name" value="CHH_MIH_GIH"/>
    <property type="match status" value="1"/>
</dbReference>
<name>A0A1I7ZKZ8_9BILA</name>
<feature type="chain" id="PRO_5009313617" evidence="4">
    <location>
        <begin position="30"/>
        <end position="110"/>
    </location>
</feature>
<dbReference type="InterPro" id="IPR031098">
    <property type="entry name" value="Crust_neurohorm"/>
</dbReference>
<feature type="disulfide bond" evidence="3">
    <location>
        <begin position="48"/>
        <end position="86"/>
    </location>
</feature>
<keyword evidence="2 3" id="KW-1015">Disulfide bond</keyword>
<evidence type="ECO:0000313" key="6">
    <source>
        <dbReference type="WBParaSite" id="L893_g27337.t1"/>
    </source>
</evidence>
<dbReference type="PANTHER" id="PTHR35981">
    <property type="entry name" value="ION TRANSPORT PEPTIDE, ISOFORM C"/>
    <property type="match status" value="1"/>
</dbReference>
<protein>
    <submittedName>
        <fullName evidence="6">Hyperglycemic hormone</fullName>
    </submittedName>
</protein>
<feature type="disulfide bond" evidence="3">
    <location>
        <begin position="67"/>
        <end position="95"/>
    </location>
</feature>
<dbReference type="GO" id="GO:0005184">
    <property type="term" value="F:neuropeptide hormone activity"/>
    <property type="evidence" value="ECO:0007669"/>
    <property type="project" value="InterPro"/>
</dbReference>
<evidence type="ECO:0000313" key="5">
    <source>
        <dbReference type="Proteomes" id="UP000095287"/>
    </source>
</evidence>
<sequence>MARLSSSTGLAPIAVFALAFCAIASLSSAADSRMIMNALSNKYDTEDCPIYRNSPLHVVMDRVCLMCHEMYSHERPNMRVECRSNCFRTEHFRKCLQIFMPADHPLNELA</sequence>
<evidence type="ECO:0000256" key="3">
    <source>
        <dbReference type="PIRSR" id="PIRSR631098-51"/>
    </source>
</evidence>
<keyword evidence="4" id="KW-0732">Signal</keyword>
<dbReference type="Proteomes" id="UP000095287">
    <property type="component" value="Unplaced"/>
</dbReference>
<accession>A0A1I7ZKZ8</accession>
<reference evidence="6" key="1">
    <citation type="submission" date="2016-11" db="UniProtKB">
        <authorList>
            <consortium name="WormBaseParasite"/>
        </authorList>
    </citation>
    <scope>IDENTIFICATION</scope>
</reference>
<dbReference type="WBParaSite" id="L893_g27337.t1">
    <property type="protein sequence ID" value="L893_g27337.t1"/>
    <property type="gene ID" value="L893_g27337"/>
</dbReference>
<dbReference type="GO" id="GO:0007623">
    <property type="term" value="P:circadian rhythm"/>
    <property type="evidence" value="ECO:0007669"/>
    <property type="project" value="TreeGrafter"/>
</dbReference>
<dbReference type="Gene3D" id="1.10.2010.10">
    <property type="entry name" value="Crustacean CHH/MIH/GIH neurohormone"/>
    <property type="match status" value="1"/>
</dbReference>
<dbReference type="PANTHER" id="PTHR35981:SF2">
    <property type="entry name" value="ION TRANSPORT PEPTIDE, ISOFORM C"/>
    <property type="match status" value="1"/>
</dbReference>